<evidence type="ECO:0000313" key="4">
    <source>
        <dbReference type="Proteomes" id="UP000054821"/>
    </source>
</evidence>
<gene>
    <name evidence="3" type="ORF">TGAM01_v205627</name>
</gene>
<proteinExistence type="predicted"/>
<dbReference type="STRING" id="398673.A0A2P4ZM39"/>
<dbReference type="InterPro" id="IPR015366">
    <property type="entry name" value="S53_propep"/>
</dbReference>
<dbReference type="SUPFAM" id="SSF54897">
    <property type="entry name" value="Protease propeptides/inhibitors"/>
    <property type="match status" value="1"/>
</dbReference>
<keyword evidence="4" id="KW-1185">Reference proteome</keyword>
<dbReference type="RefSeq" id="XP_018665897.1">
    <property type="nucleotide sequence ID" value="XM_018801065.1"/>
</dbReference>
<feature type="domain" description="Peptidase S53 activation" evidence="2">
    <location>
        <begin position="35"/>
        <end position="179"/>
    </location>
</feature>
<dbReference type="Proteomes" id="UP000054821">
    <property type="component" value="Unassembled WGS sequence"/>
</dbReference>
<reference evidence="3 4" key="1">
    <citation type="journal article" date="2016" name="Genome Announc.">
        <title>Draft Whole-Genome Sequence of Trichoderma gamsii T6085, a Promising Biocontrol Agent of Fusarium Head Blight on Wheat.</title>
        <authorList>
            <person name="Baroncelli R."/>
            <person name="Zapparata A."/>
            <person name="Piaggeschi G."/>
            <person name="Sarrocco S."/>
            <person name="Vannacci G."/>
        </authorList>
    </citation>
    <scope>NUCLEOTIDE SEQUENCE [LARGE SCALE GENOMIC DNA]</scope>
    <source>
        <strain evidence="3 4">T6085</strain>
    </source>
</reference>
<evidence type="ECO:0000256" key="1">
    <source>
        <dbReference type="SAM" id="SignalP"/>
    </source>
</evidence>
<dbReference type="GO" id="GO:0006508">
    <property type="term" value="P:proteolysis"/>
    <property type="evidence" value="ECO:0007669"/>
    <property type="project" value="InterPro"/>
</dbReference>
<sequence>MLLTSTALILLSAATVGAAPSTTHVTHERRNIHSHRHWERRSRLEPHDVIPLRIGLSQRNLDQGHDLLMDLSDPNLENYGTHWTAEQITEMFSPTHDSIEAIRGWLIGSGISEDRINHSLGYEWIHFDATVQEAEELLQTEYHVFEHGLESHSTVACDEYKVPSHLARHIDFVYPGVALAGSMKKRSTKRDMRTEDQIVTRYVLDKRATADPCDDLDLITPACIQHIYNVPKGDKKAPGNSLGIFEIGSWYSPTAFKSFLANYTDIPPEVTLSNITIDISVTHFDPAADNGEADLDIDMALPLIYPQNIKCIKLMTTTTLPLGN</sequence>
<dbReference type="GO" id="GO:0004252">
    <property type="term" value="F:serine-type endopeptidase activity"/>
    <property type="evidence" value="ECO:0007669"/>
    <property type="project" value="InterPro"/>
</dbReference>
<feature type="signal peptide" evidence="1">
    <location>
        <begin position="1"/>
        <end position="18"/>
    </location>
</feature>
<dbReference type="PANTHER" id="PTHR14218">
    <property type="entry name" value="PROTEASE S8 TRIPEPTIDYL PEPTIDASE I CLN2"/>
    <property type="match status" value="1"/>
</dbReference>
<accession>A0A2P4ZM39</accession>
<dbReference type="SMART" id="SM00944">
    <property type="entry name" value="Pro-kuma_activ"/>
    <property type="match status" value="1"/>
</dbReference>
<organism evidence="3 4">
    <name type="scientific">Trichoderma gamsii</name>
    <dbReference type="NCBI Taxonomy" id="398673"/>
    <lineage>
        <taxon>Eukaryota</taxon>
        <taxon>Fungi</taxon>
        <taxon>Dikarya</taxon>
        <taxon>Ascomycota</taxon>
        <taxon>Pezizomycotina</taxon>
        <taxon>Sordariomycetes</taxon>
        <taxon>Hypocreomycetidae</taxon>
        <taxon>Hypocreales</taxon>
        <taxon>Hypocreaceae</taxon>
        <taxon>Trichoderma</taxon>
    </lineage>
</organism>
<dbReference type="Gene3D" id="3.40.50.200">
    <property type="entry name" value="Peptidase S8/S53 domain"/>
    <property type="match status" value="1"/>
</dbReference>
<dbReference type="InterPro" id="IPR050819">
    <property type="entry name" value="Tripeptidyl-peptidase_I"/>
</dbReference>
<dbReference type="CDD" id="cd11377">
    <property type="entry name" value="Pro-peptidase_S53"/>
    <property type="match status" value="1"/>
</dbReference>
<name>A0A2P4ZM39_9HYPO</name>
<dbReference type="GO" id="GO:0008240">
    <property type="term" value="F:tripeptidyl-peptidase activity"/>
    <property type="evidence" value="ECO:0007669"/>
    <property type="project" value="TreeGrafter"/>
</dbReference>
<dbReference type="InterPro" id="IPR036852">
    <property type="entry name" value="Peptidase_S8/S53_dom_sf"/>
</dbReference>
<feature type="chain" id="PRO_5015188866" description="Peptidase S53 activation domain-containing protein" evidence="1">
    <location>
        <begin position="19"/>
        <end position="324"/>
    </location>
</feature>
<dbReference type="EMBL" id="JPDN02000018">
    <property type="protein sequence ID" value="PON25333.1"/>
    <property type="molecule type" value="Genomic_DNA"/>
</dbReference>
<comment type="caution">
    <text evidence="3">The sequence shown here is derived from an EMBL/GenBank/DDBJ whole genome shotgun (WGS) entry which is preliminary data.</text>
</comment>
<keyword evidence="1" id="KW-0732">Signal</keyword>
<protein>
    <recommendedName>
        <fullName evidence="2">Peptidase S53 activation domain-containing protein</fullName>
    </recommendedName>
</protein>
<dbReference type="PANTHER" id="PTHR14218:SF19">
    <property type="entry name" value="SERINE PROTEASE AORO, PUTATIVE (AFU_ORTHOLOGUE AFUA_6G10250)-RELATED"/>
    <property type="match status" value="1"/>
</dbReference>
<dbReference type="Pfam" id="PF09286">
    <property type="entry name" value="Pro-kuma_activ"/>
    <property type="match status" value="1"/>
</dbReference>
<evidence type="ECO:0000313" key="3">
    <source>
        <dbReference type="EMBL" id="PON25333.1"/>
    </source>
</evidence>
<evidence type="ECO:0000259" key="2">
    <source>
        <dbReference type="SMART" id="SM00944"/>
    </source>
</evidence>
<dbReference type="GeneID" id="29981148"/>
<dbReference type="AlphaFoldDB" id="A0A2P4ZM39"/>